<dbReference type="HOGENOM" id="CLU_099800_0_0_9"/>
<protein>
    <submittedName>
        <fullName evidence="2">Uncharacterized conserved protein</fullName>
    </submittedName>
</protein>
<proteinExistence type="predicted"/>
<gene>
    <name evidence="2" type="ordered locus">Aflv_2731</name>
</gene>
<dbReference type="Gene3D" id="3.40.50.10490">
    <property type="entry name" value="Glucose-6-phosphate isomerase like protein, domain 1"/>
    <property type="match status" value="1"/>
</dbReference>
<dbReference type="EMBL" id="CP000922">
    <property type="protein sequence ID" value="ACJ35084.1"/>
    <property type="molecule type" value="Genomic_DNA"/>
</dbReference>
<dbReference type="Pfam" id="PF10740">
    <property type="entry name" value="DUF2529"/>
    <property type="match status" value="1"/>
</dbReference>
<organism evidence="2 3">
    <name type="scientific">Anoxybacillus flavithermus (strain DSM 21510 / WK1)</name>
    <dbReference type="NCBI Taxonomy" id="491915"/>
    <lineage>
        <taxon>Bacteria</taxon>
        <taxon>Bacillati</taxon>
        <taxon>Bacillota</taxon>
        <taxon>Bacilli</taxon>
        <taxon>Bacillales</taxon>
        <taxon>Anoxybacillaceae</taxon>
        <taxon>Anoxybacillus</taxon>
    </lineage>
</organism>
<reference evidence="2 3" key="1">
    <citation type="journal article" date="2008" name="Genome Biol.">
        <title>Encapsulated in silica: genome, proteome and physiology of the thermophilic bacterium Anoxybacillus flavithermus WK1.</title>
        <authorList>
            <person name="Saw J.H."/>
            <person name="Mountain B.W."/>
            <person name="Feng L."/>
            <person name="Omelchenko M.V."/>
            <person name="Hou S."/>
            <person name="Saito J.A."/>
            <person name="Stott M.B."/>
            <person name="Li D."/>
            <person name="Zhao G."/>
            <person name="Wu J."/>
            <person name="Galperin M.Y."/>
            <person name="Koonin E.V."/>
            <person name="Makarova K.S."/>
            <person name="Wolf Y.I."/>
            <person name="Rigden D.J."/>
            <person name="Dunfield P.F."/>
            <person name="Wang L."/>
            <person name="Alam M."/>
        </authorList>
    </citation>
    <scope>NUCLEOTIDE SEQUENCE [LARGE SCALE GENOMIC DNA]</scope>
    <source>
        <strain evidence="3">DSM 21510 / WK1</strain>
    </source>
</reference>
<dbReference type="AlphaFoldDB" id="B7GMI2"/>
<evidence type="ECO:0000259" key="1">
    <source>
        <dbReference type="Pfam" id="PF10740"/>
    </source>
</evidence>
<dbReference type="InterPro" id="IPR046348">
    <property type="entry name" value="SIS_dom_sf"/>
</dbReference>
<dbReference type="SUPFAM" id="SSF53697">
    <property type="entry name" value="SIS domain"/>
    <property type="match status" value="1"/>
</dbReference>
<dbReference type="KEGG" id="afl:Aflv_2731"/>
<evidence type="ECO:0000313" key="2">
    <source>
        <dbReference type="EMBL" id="ACJ35084.1"/>
    </source>
</evidence>
<accession>B7GMI2</accession>
<sequence length="178" mass="19902">MRRGFTMLKILSTQLSGVFQRISAQEEEQFEDAARLLAQTVISNGTIFIYGIDEMEAVVAEALYGAEKLPNVKRLDINEVTTADRVLIVSRFCTNEEAIRIAKQLQEQNIWTIGMSSIVEETTQTLVDYVDVHIDLCLKQPLVPTEDGARVGFPSAIAALFAYHSLALMTKDIIAEYE</sequence>
<dbReference type="eggNOG" id="COG4821">
    <property type="taxonomic scope" value="Bacteria"/>
</dbReference>
<feature type="domain" description="DUF2529" evidence="1">
    <location>
        <begin position="7"/>
        <end position="174"/>
    </location>
</feature>
<dbReference type="Proteomes" id="UP000000742">
    <property type="component" value="Chromosome"/>
</dbReference>
<name>B7GMI2_ANOFW</name>
<dbReference type="GO" id="GO:0097367">
    <property type="term" value="F:carbohydrate derivative binding"/>
    <property type="evidence" value="ECO:0007669"/>
    <property type="project" value="InterPro"/>
</dbReference>
<dbReference type="InterPro" id="IPR019676">
    <property type="entry name" value="DUF2529"/>
</dbReference>
<dbReference type="STRING" id="491915.Aflv_2731"/>
<dbReference type="GO" id="GO:1901135">
    <property type="term" value="P:carbohydrate derivative metabolic process"/>
    <property type="evidence" value="ECO:0007669"/>
    <property type="project" value="InterPro"/>
</dbReference>
<evidence type="ECO:0000313" key="3">
    <source>
        <dbReference type="Proteomes" id="UP000000742"/>
    </source>
</evidence>